<name>A0A9Q0U0M6_SALVM</name>
<dbReference type="EMBL" id="JAPFFL010000006">
    <property type="protein sequence ID" value="KAJ6721279.1"/>
    <property type="molecule type" value="Genomic_DNA"/>
</dbReference>
<dbReference type="InterPro" id="IPR016024">
    <property type="entry name" value="ARM-type_fold"/>
</dbReference>
<sequence length="224" mass="24253">MASTISARLNLSFPTLLYTPFNTPFNTLLEVTRPTRRKSALSSPFHINIKNSNSNPKLCSDRTVLTRVCGDGGGSGAIDASPQKKASSVIPKLPFVFQVWFSLSAYCQCIIILRKQKVVSAIATWPCLFGCLGLDNDPLDREQAIVALWQYSLGGKKCIDNIMQFQGCINLTVNLLQSESSSACEAAAGLLRSISSVNVYRDVVAESGAIEEITGSAQSTFFDS</sequence>
<dbReference type="PANTHER" id="PTHR47451">
    <property type="entry name" value="ARM REPEAT SUPERFAMILY PROTEIN"/>
    <property type="match status" value="1"/>
</dbReference>
<dbReference type="PANTHER" id="PTHR47451:SF1">
    <property type="entry name" value="ARM REPEAT SUPERFAMILY PROTEIN"/>
    <property type="match status" value="1"/>
</dbReference>
<comment type="caution">
    <text evidence="1">The sequence shown here is derived from an EMBL/GenBank/DDBJ whole genome shotgun (WGS) entry which is preliminary data.</text>
</comment>
<reference evidence="1" key="1">
    <citation type="submission" date="2022-11" db="EMBL/GenBank/DDBJ databases">
        <authorList>
            <person name="Hyden B.L."/>
            <person name="Feng K."/>
            <person name="Yates T."/>
            <person name="Jawdy S."/>
            <person name="Smart L.B."/>
            <person name="Muchero W."/>
        </authorList>
    </citation>
    <scope>NUCLEOTIDE SEQUENCE</scope>
    <source>
        <tissue evidence="1">Shoot tip</tissue>
    </source>
</reference>
<dbReference type="Proteomes" id="UP001151529">
    <property type="component" value="Chromosome 10"/>
</dbReference>
<proteinExistence type="predicted"/>
<reference evidence="1" key="2">
    <citation type="journal article" date="2023" name="Int. J. Mol. Sci.">
        <title>De Novo Assembly and Annotation of 11 Diverse Shrub Willow (Salix) Genomes Reveals Novel Gene Organization in Sex-Linked Regions.</title>
        <authorList>
            <person name="Hyden B."/>
            <person name="Feng K."/>
            <person name="Yates T.B."/>
            <person name="Jawdy S."/>
            <person name="Cereghino C."/>
            <person name="Smart L.B."/>
            <person name="Muchero W."/>
        </authorList>
    </citation>
    <scope>NUCLEOTIDE SEQUENCE [LARGE SCALE GENOMIC DNA]</scope>
    <source>
        <tissue evidence="1">Shoot tip</tissue>
    </source>
</reference>
<protein>
    <submittedName>
        <fullName evidence="1">ARM REPEAT SUPERFAMILY PROTEIN</fullName>
    </submittedName>
</protein>
<dbReference type="OrthoDB" id="409644at2759"/>
<keyword evidence="2" id="KW-1185">Reference proteome</keyword>
<dbReference type="Gene3D" id="1.25.10.10">
    <property type="entry name" value="Leucine-rich Repeat Variant"/>
    <property type="match status" value="1"/>
</dbReference>
<organism evidence="1 2">
    <name type="scientific">Salix viminalis</name>
    <name type="common">Common osier</name>
    <name type="synonym">Basket willow</name>
    <dbReference type="NCBI Taxonomy" id="40686"/>
    <lineage>
        <taxon>Eukaryota</taxon>
        <taxon>Viridiplantae</taxon>
        <taxon>Streptophyta</taxon>
        <taxon>Embryophyta</taxon>
        <taxon>Tracheophyta</taxon>
        <taxon>Spermatophyta</taxon>
        <taxon>Magnoliopsida</taxon>
        <taxon>eudicotyledons</taxon>
        <taxon>Gunneridae</taxon>
        <taxon>Pentapetalae</taxon>
        <taxon>rosids</taxon>
        <taxon>fabids</taxon>
        <taxon>Malpighiales</taxon>
        <taxon>Salicaceae</taxon>
        <taxon>Saliceae</taxon>
        <taxon>Salix</taxon>
    </lineage>
</organism>
<accession>A0A9Q0U0M6</accession>
<evidence type="ECO:0000313" key="1">
    <source>
        <dbReference type="EMBL" id="KAJ6721279.1"/>
    </source>
</evidence>
<dbReference type="InterPro" id="IPR011989">
    <property type="entry name" value="ARM-like"/>
</dbReference>
<evidence type="ECO:0000313" key="2">
    <source>
        <dbReference type="Proteomes" id="UP001151529"/>
    </source>
</evidence>
<gene>
    <name evidence="1" type="ORF">OIU85_024376</name>
</gene>
<dbReference type="SUPFAM" id="SSF48371">
    <property type="entry name" value="ARM repeat"/>
    <property type="match status" value="1"/>
</dbReference>
<dbReference type="AlphaFoldDB" id="A0A9Q0U0M6"/>